<dbReference type="InterPro" id="IPR000571">
    <property type="entry name" value="Znf_CCCH"/>
</dbReference>
<dbReference type="InterPro" id="IPR036855">
    <property type="entry name" value="Znf_CCCH_sf"/>
</dbReference>
<feature type="zinc finger region" description="C3H1-type" evidence="5">
    <location>
        <begin position="605"/>
        <end position="632"/>
    </location>
</feature>
<dbReference type="AlphaFoldDB" id="A0A9Q0GMA1"/>
<evidence type="ECO:0000259" key="7">
    <source>
        <dbReference type="PROSITE" id="PS50103"/>
    </source>
</evidence>
<feature type="region of interest" description="Disordered" evidence="6">
    <location>
        <begin position="562"/>
        <end position="586"/>
    </location>
</feature>
<evidence type="ECO:0000256" key="3">
    <source>
        <dbReference type="ARBA" id="ARBA00022771"/>
    </source>
</evidence>
<organism evidence="8 9">
    <name type="scientific">Protea cynaroides</name>
    <dbReference type="NCBI Taxonomy" id="273540"/>
    <lineage>
        <taxon>Eukaryota</taxon>
        <taxon>Viridiplantae</taxon>
        <taxon>Streptophyta</taxon>
        <taxon>Embryophyta</taxon>
        <taxon>Tracheophyta</taxon>
        <taxon>Spermatophyta</taxon>
        <taxon>Magnoliopsida</taxon>
        <taxon>Proteales</taxon>
        <taxon>Proteaceae</taxon>
        <taxon>Protea</taxon>
    </lineage>
</organism>
<evidence type="ECO:0000313" key="8">
    <source>
        <dbReference type="EMBL" id="KAJ4950467.1"/>
    </source>
</evidence>
<evidence type="ECO:0000256" key="4">
    <source>
        <dbReference type="ARBA" id="ARBA00022833"/>
    </source>
</evidence>
<evidence type="ECO:0000256" key="1">
    <source>
        <dbReference type="ARBA" id="ARBA00022723"/>
    </source>
</evidence>
<protein>
    <recommendedName>
        <fullName evidence="7">C3H1-type domain-containing protein</fullName>
    </recommendedName>
</protein>
<dbReference type="Pfam" id="PF00642">
    <property type="entry name" value="zf-CCCH"/>
    <property type="match status" value="2"/>
</dbReference>
<gene>
    <name evidence="8" type="ORF">NE237_027299</name>
</gene>
<feature type="zinc finger region" description="C3H1-type" evidence="5">
    <location>
        <begin position="634"/>
        <end position="661"/>
    </location>
</feature>
<feature type="region of interest" description="Disordered" evidence="6">
    <location>
        <begin position="707"/>
        <end position="726"/>
    </location>
</feature>
<dbReference type="SMART" id="SM00356">
    <property type="entry name" value="ZnF_C3H1"/>
    <property type="match status" value="3"/>
</dbReference>
<keyword evidence="4 5" id="KW-0862">Zinc</keyword>
<keyword evidence="1 5" id="KW-0479">Metal-binding</keyword>
<dbReference type="PANTHER" id="PTHR13119:SF12">
    <property type="entry name" value="PROTEIN SUPPRESSOR OF SABLE"/>
    <property type="match status" value="1"/>
</dbReference>
<feature type="domain" description="C3H1-type" evidence="7">
    <location>
        <begin position="664"/>
        <end position="687"/>
    </location>
</feature>
<feature type="zinc finger region" description="C3H1-type" evidence="5">
    <location>
        <begin position="664"/>
        <end position="687"/>
    </location>
</feature>
<feature type="domain" description="C3H1-type" evidence="7">
    <location>
        <begin position="605"/>
        <end position="632"/>
    </location>
</feature>
<dbReference type="GO" id="GO:0045892">
    <property type="term" value="P:negative regulation of DNA-templated transcription"/>
    <property type="evidence" value="ECO:0007669"/>
    <property type="project" value="InterPro"/>
</dbReference>
<reference evidence="8" key="1">
    <citation type="journal article" date="2023" name="Plant J.">
        <title>The genome of the king protea, Protea cynaroides.</title>
        <authorList>
            <person name="Chang J."/>
            <person name="Duong T.A."/>
            <person name="Schoeman C."/>
            <person name="Ma X."/>
            <person name="Roodt D."/>
            <person name="Barker N."/>
            <person name="Li Z."/>
            <person name="Van de Peer Y."/>
            <person name="Mizrachi E."/>
        </authorList>
    </citation>
    <scope>NUCLEOTIDE SEQUENCE</scope>
    <source>
        <tissue evidence="8">Young leaves</tissue>
    </source>
</reference>
<sequence>MSEQSPSVFPPRRRSHLKSETVRTLARILTLFREESQSLPAIQISLEAPKLGTRDGKSGLGTQQKLCNDLVDPGGLKPDNFSIESTKAVGIHNASSNSERIVINQLDDRTRPEGHEYLGCREISAPFNMSMEKDLIVNGDVASINDHSEHLVSEQIAVKKSSKVGGIMEDRGNLILSSKNAAVTGFPEGTSELEQIVTKESESGTRLEGNEDIACGNDVHSRSYKRMEKDLVADIVVASSDNHFNICPLEQSDVVETSNVAGKVEYKANFDLSIQSSEEFGVQDGAPTPEQRVTVEFGHRMGLKGNGDLTFDDIKDTCISLAKDQVANEVGASINNHNNDVLCSEWVDVEVIPQVPEALESELLNSKSMLENDLIPEESTSVNNAKDGASLAHMMKELEHELQWKELDLKESASDKLIPEFSVSFGSNREIEDGEILDDSGVSSHLIDSSSEDAVLETKGAESQIFGDTMKKEKFSDKCKEHKGENEDCVQAEFSGKYIKGKEARSRTLVRNEKEEVNDPKGYINCPIAPLEGTQLHEEISDKIVTQTFPMTSKEKDVKVCDKKKRGSSSENRKMKKKLQKKRKRAKENKLLGVKRLKLHPVLKPKPVTYCTHYLRGRCWQGDSCKYSHDTIPLTKSTPCKHFARNLCLKGDDCPFDHELSKYPCDNYMSKGSCIRGDKCLFSHKILPKEPFSPSVNAGKSKLESSALLDNSNSRKEVNVDSGSSYTVDDLTKDTAVRVPFSTGTIPRSTPEQNVVGKRLKPLGQVPRGIRFLVNGNTPLDDSYKKQHGDLLSNGDNGMEMCNQKSKSAPDKPQNLSEIQWRAPPAVPPKGISFLSMGKLPLSDPSKQQVGGLLPKQDGVEICNGKNQTSHKLQNLNETALRMSETPFSIGHSMTTLTDGNEKSVQSSSQKALSSTLAFAAKYDSEIGLGHSTCPPAFCAEVSKASRNNSYFSTENSRNDPMKASKIMKEFLFGVGGNGNQ</sequence>
<evidence type="ECO:0000256" key="6">
    <source>
        <dbReference type="SAM" id="MobiDB-lite"/>
    </source>
</evidence>
<keyword evidence="3 5" id="KW-0863">Zinc-finger</keyword>
<dbReference type="Proteomes" id="UP001141806">
    <property type="component" value="Unassembled WGS sequence"/>
</dbReference>
<keyword evidence="2" id="KW-0677">Repeat</keyword>
<dbReference type="PROSITE" id="PS50103">
    <property type="entry name" value="ZF_C3H1"/>
    <property type="match status" value="3"/>
</dbReference>
<dbReference type="OrthoDB" id="411372at2759"/>
<keyword evidence="9" id="KW-1185">Reference proteome</keyword>
<feature type="domain" description="C3H1-type" evidence="7">
    <location>
        <begin position="634"/>
        <end position="661"/>
    </location>
</feature>
<dbReference type="PANTHER" id="PTHR13119">
    <property type="entry name" value="ZINC FINGER CCCH DOMAIN-CONTAINING PROTEI"/>
    <property type="match status" value="1"/>
</dbReference>
<proteinExistence type="predicted"/>
<dbReference type="GO" id="GO:0005634">
    <property type="term" value="C:nucleus"/>
    <property type="evidence" value="ECO:0007669"/>
    <property type="project" value="TreeGrafter"/>
</dbReference>
<evidence type="ECO:0000313" key="9">
    <source>
        <dbReference type="Proteomes" id="UP001141806"/>
    </source>
</evidence>
<dbReference type="Gene3D" id="4.10.1000.10">
    <property type="entry name" value="Zinc finger, CCCH-type"/>
    <property type="match status" value="1"/>
</dbReference>
<dbReference type="GO" id="GO:0008270">
    <property type="term" value="F:zinc ion binding"/>
    <property type="evidence" value="ECO:0007669"/>
    <property type="project" value="UniProtKB-KW"/>
</dbReference>
<dbReference type="SUPFAM" id="SSF90229">
    <property type="entry name" value="CCCH zinc finger"/>
    <property type="match status" value="3"/>
</dbReference>
<dbReference type="InterPro" id="IPR045124">
    <property type="entry name" value="Su(sable)-like"/>
</dbReference>
<accession>A0A9Q0GMA1</accession>
<dbReference type="GO" id="GO:0003723">
    <property type="term" value="F:RNA binding"/>
    <property type="evidence" value="ECO:0007669"/>
    <property type="project" value="InterPro"/>
</dbReference>
<comment type="caution">
    <text evidence="8">The sequence shown here is derived from an EMBL/GenBank/DDBJ whole genome shotgun (WGS) entry which is preliminary data.</text>
</comment>
<evidence type="ECO:0000256" key="2">
    <source>
        <dbReference type="ARBA" id="ARBA00022737"/>
    </source>
</evidence>
<feature type="compositionally biased region" description="Basic residues" evidence="6">
    <location>
        <begin position="574"/>
        <end position="586"/>
    </location>
</feature>
<name>A0A9Q0GMA1_9MAGN</name>
<dbReference type="EMBL" id="JAMYWD010000012">
    <property type="protein sequence ID" value="KAJ4950467.1"/>
    <property type="molecule type" value="Genomic_DNA"/>
</dbReference>
<evidence type="ECO:0000256" key="5">
    <source>
        <dbReference type="PROSITE-ProRule" id="PRU00723"/>
    </source>
</evidence>